<evidence type="ECO:0000313" key="5">
    <source>
        <dbReference type="EMBL" id="ACT59553.1"/>
    </source>
</evidence>
<dbReference type="eggNOG" id="COG3243">
    <property type="taxonomic scope" value="Bacteria"/>
</dbReference>
<feature type="compositionally biased region" description="Pro residues" evidence="3">
    <location>
        <begin position="577"/>
        <end position="586"/>
    </location>
</feature>
<dbReference type="KEGG" id="hba:Hbal_1867"/>
<accession>C6XKI6</accession>
<sequence>MEYDKPQNPEFHQSDENEDLKERLVSLSTEFHRLLAEIIHYDDTTSTQTVHMFMALDTLQRSFGTNSKKLIQAQQDLAQRLANAAKITLDQDTNALQENNHSEVQRIENSMFSDDLWQKYPLFDFLSQSYLVCTEWLRDLITQAENLSDSERQEIQYYLHQLMTSLSPANNFFTNPVAIQKFVETKGRSLEKGLENLIQDYDSDYKHLNISQSDMNAFEIGKHVATTKGQIVFKNELIELIRFDASQGEVYERPLLIFPPWINKYYVLDLQAKNSLIAWLRDQGFTVYVISWRNGDNVTRDLNWDDYAGLGGLAAIEYVYEAHKTAINIAGYCIGGTMLSTLSAYLFKKKDQRINSLTFMSAQTDFSQAGMMNVVVSEKTFSDTAAAIVKNKGLMPGELMSDGFNTLRPQRLIWQCVENNYLLGNDVKPFDLLFWNGDQTNIPGPLHLTYLQNFYLENQLPKGEFTIFDEKVSLSDVTCPVFIHAAAGDHIAPYESVYKGRHLFGGPTKFILAESGHIAGVVNPPINNKYGHWSGGTPTLKTGAEWKASAKYQKRSWWPALAEWLSQHSGEKTAPPQTIPGAPPAPGEYVRTKLADIHQWRKS</sequence>
<keyword evidence="2" id="KW-0012">Acyltransferase</keyword>
<dbReference type="SUPFAM" id="SSF53474">
    <property type="entry name" value="alpha/beta-Hydrolases"/>
    <property type="match status" value="1"/>
</dbReference>
<dbReference type="STRING" id="582402.Hbal_1867"/>
<feature type="domain" description="Poly-beta-hydroxybutyrate polymerase N-terminal" evidence="4">
    <location>
        <begin position="110"/>
        <end position="280"/>
    </location>
</feature>
<reference evidence="6" key="1">
    <citation type="journal article" date="2011" name="J. Bacteriol.">
        <title>Genome sequences of eight morphologically diverse alphaproteobacteria.</title>
        <authorList>
            <consortium name="US DOE Joint Genome Institute"/>
            <person name="Brown P.J."/>
            <person name="Kysela D.T."/>
            <person name="Buechlein A."/>
            <person name="Hemmerich C."/>
            <person name="Brun Y.V."/>
        </authorList>
    </citation>
    <scope>NUCLEOTIDE SEQUENCE [LARGE SCALE GENOMIC DNA]</scope>
    <source>
        <strain evidence="6">ATCC 49814 / DSM 5838 / IFAM 1418</strain>
    </source>
</reference>
<dbReference type="RefSeq" id="WP_015827703.1">
    <property type="nucleotide sequence ID" value="NC_012982.1"/>
</dbReference>
<evidence type="ECO:0000256" key="1">
    <source>
        <dbReference type="ARBA" id="ARBA00022679"/>
    </source>
</evidence>
<dbReference type="AlphaFoldDB" id="C6XKI6"/>
<dbReference type="PANTHER" id="PTHR36837:SF5">
    <property type="entry name" value="POLY-3-HYDROXYBUTYRATE SYNTHASE"/>
    <property type="match status" value="1"/>
</dbReference>
<dbReference type="GO" id="GO:0016746">
    <property type="term" value="F:acyltransferase activity"/>
    <property type="evidence" value="ECO:0007669"/>
    <property type="project" value="UniProtKB-KW"/>
</dbReference>
<dbReference type="InterPro" id="IPR010941">
    <property type="entry name" value="PhaC_N"/>
</dbReference>
<keyword evidence="1" id="KW-0808">Transferase</keyword>
<keyword evidence="6" id="KW-1185">Reference proteome</keyword>
<protein>
    <submittedName>
        <fullName evidence="5">Poly-beta-hydroxybutyrate polymerase domain protein</fullName>
    </submittedName>
</protein>
<evidence type="ECO:0000256" key="3">
    <source>
        <dbReference type="SAM" id="MobiDB-lite"/>
    </source>
</evidence>
<feature type="region of interest" description="Disordered" evidence="3">
    <location>
        <begin position="569"/>
        <end position="588"/>
    </location>
</feature>
<organism evidence="5 6">
    <name type="scientific">Hirschia baltica (strain ATCC 49814 / DSM 5838 / IFAM 1418)</name>
    <dbReference type="NCBI Taxonomy" id="582402"/>
    <lineage>
        <taxon>Bacteria</taxon>
        <taxon>Pseudomonadati</taxon>
        <taxon>Pseudomonadota</taxon>
        <taxon>Alphaproteobacteria</taxon>
        <taxon>Hyphomonadales</taxon>
        <taxon>Hyphomonadaceae</taxon>
        <taxon>Hirschia</taxon>
    </lineage>
</organism>
<gene>
    <name evidence="5" type="ordered locus">Hbal_1867</name>
</gene>
<dbReference type="InterPro" id="IPR029058">
    <property type="entry name" value="AB_hydrolase_fold"/>
</dbReference>
<name>C6XKI6_HIRBI</name>
<dbReference type="Gene3D" id="3.40.50.1820">
    <property type="entry name" value="alpha/beta hydrolase"/>
    <property type="match status" value="1"/>
</dbReference>
<evidence type="ECO:0000259" key="4">
    <source>
        <dbReference type="Pfam" id="PF07167"/>
    </source>
</evidence>
<proteinExistence type="predicted"/>
<dbReference type="HOGENOM" id="CLU_017387_3_0_5"/>
<evidence type="ECO:0000256" key="2">
    <source>
        <dbReference type="ARBA" id="ARBA00023315"/>
    </source>
</evidence>
<evidence type="ECO:0000313" key="6">
    <source>
        <dbReference type="Proteomes" id="UP000002745"/>
    </source>
</evidence>
<dbReference type="InterPro" id="IPR051321">
    <property type="entry name" value="PHA/PHB_synthase"/>
</dbReference>
<dbReference type="GO" id="GO:0042619">
    <property type="term" value="P:poly-hydroxybutyrate biosynthetic process"/>
    <property type="evidence" value="ECO:0007669"/>
    <property type="project" value="InterPro"/>
</dbReference>
<dbReference type="PANTHER" id="PTHR36837">
    <property type="entry name" value="POLY(3-HYDROXYALKANOATE) POLYMERASE SUBUNIT PHAC"/>
    <property type="match status" value="1"/>
</dbReference>
<dbReference type="Pfam" id="PF07167">
    <property type="entry name" value="PhaC_N"/>
    <property type="match status" value="1"/>
</dbReference>
<dbReference type="Proteomes" id="UP000002745">
    <property type="component" value="Chromosome"/>
</dbReference>
<dbReference type="EMBL" id="CP001678">
    <property type="protein sequence ID" value="ACT59553.1"/>
    <property type="molecule type" value="Genomic_DNA"/>
</dbReference>